<reference evidence="3" key="1">
    <citation type="submission" date="2020-11" db="EMBL/GenBank/DDBJ databases">
        <authorList>
            <person name="Tran Van P."/>
        </authorList>
    </citation>
    <scope>NUCLEOTIDE SEQUENCE</scope>
</reference>
<organism evidence="3">
    <name type="scientific">Notodromas monacha</name>
    <dbReference type="NCBI Taxonomy" id="399045"/>
    <lineage>
        <taxon>Eukaryota</taxon>
        <taxon>Metazoa</taxon>
        <taxon>Ecdysozoa</taxon>
        <taxon>Arthropoda</taxon>
        <taxon>Crustacea</taxon>
        <taxon>Oligostraca</taxon>
        <taxon>Ostracoda</taxon>
        <taxon>Podocopa</taxon>
        <taxon>Podocopida</taxon>
        <taxon>Cypridocopina</taxon>
        <taxon>Cypridoidea</taxon>
        <taxon>Cyprididae</taxon>
        <taxon>Notodromas</taxon>
    </lineage>
</organism>
<accession>A0A7R9G9H1</accession>
<keyword evidence="2" id="KW-0812">Transmembrane</keyword>
<feature type="region of interest" description="Disordered" evidence="1">
    <location>
        <begin position="83"/>
        <end position="128"/>
    </location>
</feature>
<keyword evidence="2" id="KW-1133">Transmembrane helix</keyword>
<name>A0A7R9G9H1_9CRUS</name>
<evidence type="ECO:0000256" key="1">
    <source>
        <dbReference type="SAM" id="MobiDB-lite"/>
    </source>
</evidence>
<protein>
    <submittedName>
        <fullName evidence="3">Uncharacterized protein</fullName>
    </submittedName>
</protein>
<proteinExistence type="predicted"/>
<sequence length="188" mass="19617">MPKKPTQNPVERISLSSSVCPIICQLTAGELVLMIGNEVHVSLGLLAIAFLLDAFLLRNAGGTRGASPGKASVHFAETVDKTATSAGGGGAKANGSPANGNGHYGANGTSRSPKSKVNSGHGAKDSRPFDAYMTLNQVQRGLRKGELIEAMYSGGSCARCLMRRKTEATLVSRGFFVGDIRRSPVSVK</sequence>
<gene>
    <name evidence="3" type="ORF">NMOB1V02_LOCUS646</name>
</gene>
<keyword evidence="2" id="KW-0472">Membrane</keyword>
<keyword evidence="4" id="KW-1185">Reference proteome</keyword>
<feature type="compositionally biased region" description="Polar residues" evidence="1">
    <location>
        <begin position="107"/>
        <end position="118"/>
    </location>
</feature>
<evidence type="ECO:0000313" key="4">
    <source>
        <dbReference type="Proteomes" id="UP000678499"/>
    </source>
</evidence>
<dbReference type="EMBL" id="CAJPEX010000056">
    <property type="protein sequence ID" value="CAG0912876.1"/>
    <property type="molecule type" value="Genomic_DNA"/>
</dbReference>
<evidence type="ECO:0000256" key="2">
    <source>
        <dbReference type="SAM" id="Phobius"/>
    </source>
</evidence>
<feature type="transmembrane region" description="Helical" evidence="2">
    <location>
        <begin position="39"/>
        <end position="57"/>
    </location>
</feature>
<dbReference type="AlphaFoldDB" id="A0A7R9G9H1"/>
<evidence type="ECO:0000313" key="3">
    <source>
        <dbReference type="EMBL" id="CAD7272724.1"/>
    </source>
</evidence>
<dbReference type="Proteomes" id="UP000678499">
    <property type="component" value="Unassembled WGS sequence"/>
</dbReference>
<dbReference type="EMBL" id="OA882093">
    <property type="protein sequence ID" value="CAD7272724.1"/>
    <property type="molecule type" value="Genomic_DNA"/>
</dbReference>